<keyword evidence="4" id="KW-0511">Multifunctional enzyme</keyword>
<evidence type="ECO:0000259" key="6">
    <source>
        <dbReference type="Pfam" id="PF02737"/>
    </source>
</evidence>
<keyword evidence="3" id="KW-0456">Lyase</keyword>
<dbReference type="GO" id="GO:0070403">
    <property type="term" value="F:NAD+ binding"/>
    <property type="evidence" value="ECO:0007669"/>
    <property type="project" value="InterPro"/>
</dbReference>
<dbReference type="OrthoDB" id="2018133at2759"/>
<name>A0A8S1EI81_9PELO</name>
<sequence length="439" mass="49964">MSNIPNVPEEIKNYLMEAYQLAQQWKLPNGRGSFENAEASEIKNAAVIGGGTMGRGIAISLCLAGYQTVLVENNENALEWCRNELEITYEREKQYKRLNEAKIEKLRHAIKLTTKLEDCKNSDLVIEAVFEDMKLKLDLFSKLDKICKQSCIFGTNTSSLDIDKMSSSLQIPSKLVGIHFFNPANIIKMVEIVYGSNTSPNAVATAFEACKAMKKLPVLVGNCPAFVFNRLLSVYIAQTQKLLYQYGMLPKDVDRIVTSFGLLMGPLTMCDMNGLDVMEKLKKEHNYEFTPIEVELLKRKRYGRKSNKGYYKYDEQTHKKDNDMEVEEIIRKLSADSKYNIQLICDKDVLEFLFFPMINEGFLCIEEGMIHHESLIDIMFVLGFGWPAVHGGPMKYGRSVGITKVANTMSLWNSLEPNDRVYQIANTLKNLNDLQFSKI</sequence>
<dbReference type="Proteomes" id="UP000494206">
    <property type="component" value="Unassembled WGS sequence"/>
</dbReference>
<proteinExistence type="predicted"/>
<evidence type="ECO:0000256" key="1">
    <source>
        <dbReference type="ARBA" id="ARBA00023002"/>
    </source>
</evidence>
<dbReference type="GO" id="GO:0006635">
    <property type="term" value="P:fatty acid beta-oxidation"/>
    <property type="evidence" value="ECO:0007669"/>
    <property type="project" value="TreeGrafter"/>
</dbReference>
<dbReference type="InterPro" id="IPR036291">
    <property type="entry name" value="NAD(P)-bd_dom_sf"/>
</dbReference>
<keyword evidence="1" id="KW-0560">Oxidoreductase</keyword>
<dbReference type="Gene3D" id="3.40.50.720">
    <property type="entry name" value="NAD(P)-binding Rossmann-like Domain"/>
    <property type="match status" value="1"/>
</dbReference>
<dbReference type="InterPro" id="IPR008927">
    <property type="entry name" value="6-PGluconate_DH-like_C_sf"/>
</dbReference>
<dbReference type="SUPFAM" id="SSF48179">
    <property type="entry name" value="6-phosphogluconate dehydrogenase C-terminal domain-like"/>
    <property type="match status" value="2"/>
</dbReference>
<reference evidence="7 8" key="1">
    <citation type="submission" date="2020-04" db="EMBL/GenBank/DDBJ databases">
        <authorList>
            <person name="Laetsch R D."/>
            <person name="Stevens L."/>
            <person name="Kumar S."/>
            <person name="Blaxter L. M."/>
        </authorList>
    </citation>
    <scope>NUCLEOTIDE SEQUENCE [LARGE SCALE GENOMIC DNA]</scope>
</reference>
<dbReference type="InterPro" id="IPR006108">
    <property type="entry name" value="3HC_DH_C"/>
</dbReference>
<dbReference type="PANTHER" id="PTHR23309:SF49">
    <property type="entry name" value="PEROXISOMAL BIFUNCTIONAL ENZYME"/>
    <property type="match status" value="1"/>
</dbReference>
<evidence type="ECO:0000313" key="7">
    <source>
        <dbReference type="EMBL" id="CAB3397352.1"/>
    </source>
</evidence>
<dbReference type="FunFam" id="3.40.50.720:FF:000796">
    <property type="entry name" value="Enoyl-CoA Hydratase"/>
    <property type="match status" value="1"/>
</dbReference>
<dbReference type="Pfam" id="PF00725">
    <property type="entry name" value="3HCDH"/>
    <property type="match status" value="1"/>
</dbReference>
<dbReference type="GO" id="GO:0005777">
    <property type="term" value="C:peroxisome"/>
    <property type="evidence" value="ECO:0007669"/>
    <property type="project" value="TreeGrafter"/>
</dbReference>
<evidence type="ECO:0000313" key="8">
    <source>
        <dbReference type="Proteomes" id="UP000494206"/>
    </source>
</evidence>
<dbReference type="InterPro" id="IPR006176">
    <property type="entry name" value="3-OHacyl-CoA_DH_NAD-bd"/>
</dbReference>
<evidence type="ECO:0000259" key="5">
    <source>
        <dbReference type="Pfam" id="PF00725"/>
    </source>
</evidence>
<protein>
    <submittedName>
        <fullName evidence="7">Uncharacterized protein</fullName>
    </submittedName>
</protein>
<dbReference type="FunFam" id="1.10.1040.50:FF:000006">
    <property type="entry name" value="Peroxisomal bifunctional enzyme"/>
    <property type="match status" value="1"/>
</dbReference>
<evidence type="ECO:0000256" key="3">
    <source>
        <dbReference type="ARBA" id="ARBA00023239"/>
    </source>
</evidence>
<feature type="domain" description="3-hydroxyacyl-CoA dehydrogenase C-terminal" evidence="5">
    <location>
        <begin position="226"/>
        <end position="313"/>
    </location>
</feature>
<dbReference type="GO" id="GO:0016829">
    <property type="term" value="F:lyase activity"/>
    <property type="evidence" value="ECO:0007669"/>
    <property type="project" value="UniProtKB-KW"/>
</dbReference>
<comment type="caution">
    <text evidence="7">The sequence shown here is derived from an EMBL/GenBank/DDBJ whole genome shotgun (WGS) entry which is preliminary data.</text>
</comment>
<dbReference type="Pfam" id="PF02737">
    <property type="entry name" value="3HCDH_N"/>
    <property type="match status" value="1"/>
</dbReference>
<dbReference type="SUPFAM" id="SSF51735">
    <property type="entry name" value="NAD(P)-binding Rossmann-fold domains"/>
    <property type="match status" value="1"/>
</dbReference>
<keyword evidence="8" id="KW-1185">Reference proteome</keyword>
<dbReference type="GO" id="GO:0003857">
    <property type="term" value="F:(3S)-3-hydroxyacyl-CoA dehydrogenase (NAD+) activity"/>
    <property type="evidence" value="ECO:0007669"/>
    <property type="project" value="TreeGrafter"/>
</dbReference>
<dbReference type="GO" id="GO:0016853">
    <property type="term" value="F:isomerase activity"/>
    <property type="evidence" value="ECO:0007669"/>
    <property type="project" value="UniProtKB-KW"/>
</dbReference>
<keyword evidence="2" id="KW-0413">Isomerase</keyword>
<dbReference type="Gene3D" id="1.10.1040.50">
    <property type="match status" value="1"/>
</dbReference>
<dbReference type="EMBL" id="CADEPM010000001">
    <property type="protein sequence ID" value="CAB3397352.1"/>
    <property type="molecule type" value="Genomic_DNA"/>
</dbReference>
<gene>
    <name evidence="7" type="ORF">CBOVIS_LOCUS778</name>
</gene>
<evidence type="ECO:0000256" key="4">
    <source>
        <dbReference type="ARBA" id="ARBA00023268"/>
    </source>
</evidence>
<accession>A0A8S1EI81</accession>
<feature type="domain" description="3-hydroxyacyl-CoA dehydrogenase NAD binding" evidence="6">
    <location>
        <begin position="45"/>
        <end position="222"/>
    </location>
</feature>
<organism evidence="7 8">
    <name type="scientific">Caenorhabditis bovis</name>
    <dbReference type="NCBI Taxonomy" id="2654633"/>
    <lineage>
        <taxon>Eukaryota</taxon>
        <taxon>Metazoa</taxon>
        <taxon>Ecdysozoa</taxon>
        <taxon>Nematoda</taxon>
        <taxon>Chromadorea</taxon>
        <taxon>Rhabditida</taxon>
        <taxon>Rhabditina</taxon>
        <taxon>Rhabditomorpha</taxon>
        <taxon>Rhabditoidea</taxon>
        <taxon>Rhabditidae</taxon>
        <taxon>Peloderinae</taxon>
        <taxon>Caenorhabditis</taxon>
    </lineage>
</organism>
<dbReference type="AlphaFoldDB" id="A0A8S1EI81"/>
<evidence type="ECO:0000256" key="2">
    <source>
        <dbReference type="ARBA" id="ARBA00023235"/>
    </source>
</evidence>
<dbReference type="PANTHER" id="PTHR23309">
    <property type="entry name" value="3-HYDROXYACYL-COA DEHYROGENASE"/>
    <property type="match status" value="1"/>
</dbReference>